<dbReference type="NCBIfam" id="TIGR00567">
    <property type="entry name" value="3mg"/>
    <property type="match status" value="1"/>
</dbReference>
<evidence type="ECO:0000313" key="7">
    <source>
        <dbReference type="EMBL" id="RKD92009.1"/>
    </source>
</evidence>
<evidence type="ECO:0000256" key="6">
    <source>
        <dbReference type="SAM" id="Phobius"/>
    </source>
</evidence>
<keyword evidence="8" id="KW-1185">Reference proteome</keyword>
<keyword evidence="6" id="KW-1133">Transmembrane helix</keyword>
<accession>A0A419W981</accession>
<dbReference type="GO" id="GO:0003905">
    <property type="term" value="F:alkylbase DNA N-glycosylase activity"/>
    <property type="evidence" value="ECO:0007669"/>
    <property type="project" value="InterPro"/>
</dbReference>
<evidence type="ECO:0000256" key="4">
    <source>
        <dbReference type="ARBA" id="ARBA00023204"/>
    </source>
</evidence>
<proteinExistence type="inferred from homology"/>
<dbReference type="GO" id="GO:0003677">
    <property type="term" value="F:DNA binding"/>
    <property type="evidence" value="ECO:0007669"/>
    <property type="project" value="InterPro"/>
</dbReference>
<evidence type="ECO:0000256" key="1">
    <source>
        <dbReference type="ARBA" id="ARBA00009232"/>
    </source>
</evidence>
<dbReference type="PANTHER" id="PTHR10429:SF0">
    <property type="entry name" value="DNA-3-METHYLADENINE GLYCOSYLASE"/>
    <property type="match status" value="1"/>
</dbReference>
<dbReference type="HAMAP" id="MF_00527">
    <property type="entry name" value="3MGH"/>
    <property type="match status" value="1"/>
</dbReference>
<dbReference type="GO" id="GO:0006284">
    <property type="term" value="P:base-excision repair"/>
    <property type="evidence" value="ECO:0007669"/>
    <property type="project" value="InterPro"/>
</dbReference>
<reference evidence="7 8" key="1">
    <citation type="submission" date="2018-09" db="EMBL/GenBank/DDBJ databases">
        <title>Genomic Encyclopedia of Archaeal and Bacterial Type Strains, Phase II (KMG-II): from individual species to whole genera.</title>
        <authorList>
            <person name="Goeker M."/>
        </authorList>
    </citation>
    <scope>NUCLEOTIDE SEQUENCE [LARGE SCALE GENOMIC DNA]</scope>
    <source>
        <strain evidence="7 8">DSM 27148</strain>
    </source>
</reference>
<feature type="transmembrane region" description="Helical" evidence="6">
    <location>
        <begin position="69"/>
        <end position="89"/>
    </location>
</feature>
<dbReference type="SUPFAM" id="SSF50486">
    <property type="entry name" value="FMT C-terminal domain-like"/>
    <property type="match status" value="1"/>
</dbReference>
<evidence type="ECO:0000256" key="2">
    <source>
        <dbReference type="ARBA" id="ARBA00022763"/>
    </source>
</evidence>
<dbReference type="Proteomes" id="UP000283387">
    <property type="component" value="Unassembled WGS sequence"/>
</dbReference>
<dbReference type="Pfam" id="PF02245">
    <property type="entry name" value="Pur_DNA_glyco"/>
    <property type="match status" value="2"/>
</dbReference>
<evidence type="ECO:0000256" key="5">
    <source>
        <dbReference type="HAMAP-Rule" id="MF_00527"/>
    </source>
</evidence>
<dbReference type="InterPro" id="IPR003180">
    <property type="entry name" value="MPG"/>
</dbReference>
<evidence type="ECO:0000313" key="8">
    <source>
        <dbReference type="Proteomes" id="UP000283387"/>
    </source>
</evidence>
<comment type="caution">
    <text evidence="7">The sequence shown here is derived from an EMBL/GenBank/DDBJ whole genome shotgun (WGS) entry which is preliminary data.</text>
</comment>
<keyword evidence="6" id="KW-0472">Membrane</keyword>
<dbReference type="EC" id="3.2.2.-" evidence="5"/>
<dbReference type="InterPro" id="IPR036995">
    <property type="entry name" value="MPG_sf"/>
</dbReference>
<protein>
    <recommendedName>
        <fullName evidence="5">Putative 3-methyladenine DNA glycosylase</fullName>
        <ecNumber evidence="5">3.2.2.-</ecNumber>
    </recommendedName>
</protein>
<keyword evidence="2 5" id="KW-0227">DNA damage</keyword>
<gene>
    <name evidence="7" type="ORF">BC643_2378</name>
</gene>
<dbReference type="PANTHER" id="PTHR10429">
    <property type="entry name" value="DNA-3-METHYLADENINE GLYCOSYLASE"/>
    <property type="match status" value="1"/>
</dbReference>
<keyword evidence="3 5" id="KW-0378">Hydrolase</keyword>
<name>A0A419W981_9BACT</name>
<dbReference type="AlphaFoldDB" id="A0A419W981"/>
<dbReference type="Gene3D" id="3.10.300.10">
    <property type="entry name" value="Methylpurine-DNA glycosylase (MPG)"/>
    <property type="match status" value="2"/>
</dbReference>
<comment type="similarity">
    <text evidence="1 5">Belongs to the DNA glycosylase MPG family.</text>
</comment>
<evidence type="ECO:0000256" key="3">
    <source>
        <dbReference type="ARBA" id="ARBA00022801"/>
    </source>
</evidence>
<dbReference type="EMBL" id="RAPN01000001">
    <property type="protein sequence ID" value="RKD92009.1"/>
    <property type="molecule type" value="Genomic_DNA"/>
</dbReference>
<dbReference type="CDD" id="cd00540">
    <property type="entry name" value="AAG"/>
    <property type="match status" value="1"/>
</dbReference>
<organism evidence="7 8">
    <name type="scientific">Mangrovibacterium diazotrophicum</name>
    <dbReference type="NCBI Taxonomy" id="1261403"/>
    <lineage>
        <taxon>Bacteria</taxon>
        <taxon>Pseudomonadati</taxon>
        <taxon>Bacteroidota</taxon>
        <taxon>Bacteroidia</taxon>
        <taxon>Marinilabiliales</taxon>
        <taxon>Prolixibacteraceae</taxon>
        <taxon>Mangrovibacterium</taxon>
    </lineage>
</organism>
<dbReference type="InterPro" id="IPR011034">
    <property type="entry name" value="Formyl_transferase-like_C_sf"/>
</dbReference>
<sequence>MPTQNIRLKFDFYRRDTVIVAQELLGKTLVRHFQNGTVRRYRITETEAYCGVADLACHASKGKTKRTKIMFHAGGYIYVYLIYGMYWLLNIVSGDEGEGSAVLIRGLDGFNGPGILGRELQLDASFYSENLETSNRIWLEDAPPVNQYQSTPRIGINYAGEPWISMPWRFVLK</sequence>
<keyword evidence="6" id="KW-0812">Transmembrane</keyword>
<keyword evidence="4 5" id="KW-0234">DNA repair</keyword>
<dbReference type="RefSeq" id="WP_245994921.1">
    <property type="nucleotide sequence ID" value="NZ_RAPN01000001.1"/>
</dbReference>